<sequence length="102" mass="11591">MDRTHRWWNVARNRPKTTNGIPDFSATAPALNSINEAKQPSFDRRRIRSRTVLWCVFSSFWSVVVCPIRGVPVEPASTKVCTVCVFVCIGLPFPEEKRSAKI</sequence>
<evidence type="ECO:0000313" key="2">
    <source>
        <dbReference type="EMBL" id="KAL1398887.1"/>
    </source>
</evidence>
<dbReference type="Proteomes" id="UP001562425">
    <property type="component" value="Unassembled WGS sequence"/>
</dbReference>
<keyword evidence="1" id="KW-0472">Membrane</keyword>
<dbReference type="EMBL" id="JBEHCU010005729">
    <property type="protein sequence ID" value="KAL1398887.1"/>
    <property type="molecule type" value="Genomic_DNA"/>
</dbReference>
<keyword evidence="1" id="KW-0812">Transmembrane</keyword>
<dbReference type="AlphaFoldDB" id="A0ABD1DIT5"/>
<protein>
    <submittedName>
        <fullName evidence="2">Uncharacterized protein</fullName>
    </submittedName>
</protein>
<evidence type="ECO:0000256" key="1">
    <source>
        <dbReference type="SAM" id="Phobius"/>
    </source>
</evidence>
<feature type="non-terminal residue" evidence="2">
    <location>
        <position position="102"/>
    </location>
</feature>
<accession>A0ABD1DIT5</accession>
<comment type="caution">
    <text evidence="2">The sequence shown here is derived from an EMBL/GenBank/DDBJ whole genome shotgun (WGS) entry which is preliminary data.</text>
</comment>
<organism evidence="2 3">
    <name type="scientific">Culex pipiens pipiens</name>
    <name type="common">Northern house mosquito</name>
    <dbReference type="NCBI Taxonomy" id="38569"/>
    <lineage>
        <taxon>Eukaryota</taxon>
        <taxon>Metazoa</taxon>
        <taxon>Ecdysozoa</taxon>
        <taxon>Arthropoda</taxon>
        <taxon>Hexapoda</taxon>
        <taxon>Insecta</taxon>
        <taxon>Pterygota</taxon>
        <taxon>Neoptera</taxon>
        <taxon>Endopterygota</taxon>
        <taxon>Diptera</taxon>
        <taxon>Nematocera</taxon>
        <taxon>Culicoidea</taxon>
        <taxon>Culicidae</taxon>
        <taxon>Culicinae</taxon>
        <taxon>Culicini</taxon>
        <taxon>Culex</taxon>
        <taxon>Culex</taxon>
    </lineage>
</organism>
<evidence type="ECO:0000313" key="3">
    <source>
        <dbReference type="Proteomes" id="UP001562425"/>
    </source>
</evidence>
<proteinExistence type="predicted"/>
<feature type="transmembrane region" description="Helical" evidence="1">
    <location>
        <begin position="51"/>
        <end position="70"/>
    </location>
</feature>
<keyword evidence="3" id="KW-1185">Reference proteome</keyword>
<reference evidence="2 3" key="1">
    <citation type="submission" date="2024-05" db="EMBL/GenBank/DDBJ databases">
        <title>Culex pipiens pipiens assembly and annotation.</title>
        <authorList>
            <person name="Alout H."/>
            <person name="Durand T."/>
        </authorList>
    </citation>
    <scope>NUCLEOTIDE SEQUENCE [LARGE SCALE GENOMIC DNA]</scope>
    <source>
        <strain evidence="2">HA-2024</strain>
        <tissue evidence="2">Whole body</tissue>
    </source>
</reference>
<keyword evidence="1" id="KW-1133">Transmembrane helix</keyword>
<name>A0ABD1DIT5_CULPP</name>
<gene>
    <name evidence="2" type="ORF">pipiens_008606</name>
</gene>